<dbReference type="AlphaFoldDB" id="A0A5C5BAX7"/>
<accession>A0A5C5BAX7</accession>
<dbReference type="Pfam" id="PF08713">
    <property type="entry name" value="DNA_alkylation"/>
    <property type="match status" value="1"/>
</dbReference>
<organism evidence="1 2">
    <name type="scientific">Miniimonas arenae</name>
    <dbReference type="NCBI Taxonomy" id="676201"/>
    <lineage>
        <taxon>Bacteria</taxon>
        <taxon>Bacillati</taxon>
        <taxon>Actinomycetota</taxon>
        <taxon>Actinomycetes</taxon>
        <taxon>Micrococcales</taxon>
        <taxon>Beutenbergiaceae</taxon>
        <taxon>Miniimonas</taxon>
    </lineage>
</organism>
<dbReference type="PANTHER" id="PTHR34070">
    <property type="entry name" value="ARMADILLO-TYPE FOLD"/>
    <property type="match status" value="1"/>
</dbReference>
<dbReference type="PANTHER" id="PTHR34070:SF1">
    <property type="entry name" value="DNA ALKYLATION REPAIR PROTEIN"/>
    <property type="match status" value="1"/>
</dbReference>
<reference evidence="1 2" key="1">
    <citation type="submission" date="2019-06" db="EMBL/GenBank/DDBJ databases">
        <title>Draft genome sequence of Miniimonas arenae KCTC 19750T isolated from sea sand.</title>
        <authorList>
            <person name="Park S.-J."/>
        </authorList>
    </citation>
    <scope>NUCLEOTIDE SEQUENCE [LARGE SCALE GENOMIC DNA]</scope>
    <source>
        <strain evidence="1 2">KCTC 19750</strain>
    </source>
</reference>
<dbReference type="CDD" id="cd07064">
    <property type="entry name" value="AlkD_like_1"/>
    <property type="match status" value="1"/>
</dbReference>
<comment type="caution">
    <text evidence="1">The sequence shown here is derived from an EMBL/GenBank/DDBJ whole genome shotgun (WGS) entry which is preliminary data.</text>
</comment>
<gene>
    <name evidence="1" type="ORF">FH969_12650</name>
</gene>
<proteinExistence type="predicted"/>
<dbReference type="InterPro" id="IPR016024">
    <property type="entry name" value="ARM-type_fold"/>
</dbReference>
<protein>
    <submittedName>
        <fullName evidence="1">DNA alkylation repair protein</fullName>
    </submittedName>
</protein>
<dbReference type="OrthoDB" id="9775346at2"/>
<dbReference type="Proteomes" id="UP000313849">
    <property type="component" value="Unassembled WGS sequence"/>
</dbReference>
<keyword evidence="2" id="KW-1185">Reference proteome</keyword>
<name>A0A5C5BAX7_9MICO</name>
<dbReference type="Gene3D" id="1.25.10.90">
    <property type="match status" value="1"/>
</dbReference>
<evidence type="ECO:0000313" key="2">
    <source>
        <dbReference type="Proteomes" id="UP000313849"/>
    </source>
</evidence>
<dbReference type="RefSeq" id="WP_139987468.1">
    <property type="nucleotide sequence ID" value="NZ_VENP01000058.1"/>
</dbReference>
<dbReference type="SUPFAM" id="SSF48371">
    <property type="entry name" value="ARM repeat"/>
    <property type="match status" value="1"/>
</dbReference>
<dbReference type="InterPro" id="IPR014825">
    <property type="entry name" value="DNA_alkylation"/>
</dbReference>
<evidence type="ECO:0000313" key="1">
    <source>
        <dbReference type="EMBL" id="TNU73202.1"/>
    </source>
</evidence>
<dbReference type="EMBL" id="VENP01000058">
    <property type="protein sequence ID" value="TNU73202.1"/>
    <property type="molecule type" value="Genomic_DNA"/>
</dbReference>
<sequence length="234" mass="26239">MTPPSPLPSSLADTIRAALVAARNPEKAPGMQAYMKSTMPFLGVGLWDTRKITLAIARAAQPAPDADEVRDAVVDLWCGADWREERYAAQALLTLPVARARLDWLDLHREIIVTGDWWDHTDEAMHRIGELLVAHRAEMTPVLLAWSREPNRWLRRSAVIAQLEQKAATDTDLLTAVIEANEADPDFFLRKAIGWALRQYSRTDPDWVRAFVEAHPGLSPLSRREAIKHLSSPA</sequence>